<organism evidence="2 3">
    <name type="scientific">Penicillium cosmopolitanum</name>
    <dbReference type="NCBI Taxonomy" id="1131564"/>
    <lineage>
        <taxon>Eukaryota</taxon>
        <taxon>Fungi</taxon>
        <taxon>Dikarya</taxon>
        <taxon>Ascomycota</taxon>
        <taxon>Pezizomycotina</taxon>
        <taxon>Eurotiomycetes</taxon>
        <taxon>Eurotiomycetidae</taxon>
        <taxon>Eurotiales</taxon>
        <taxon>Aspergillaceae</taxon>
        <taxon>Penicillium</taxon>
    </lineage>
</organism>
<name>A0A9W9VN57_9EURO</name>
<dbReference type="Proteomes" id="UP001147747">
    <property type="component" value="Unassembled WGS sequence"/>
</dbReference>
<keyword evidence="1" id="KW-0472">Membrane</keyword>
<accession>A0A9W9VN57</accession>
<feature type="transmembrane region" description="Helical" evidence="1">
    <location>
        <begin position="30"/>
        <end position="52"/>
    </location>
</feature>
<comment type="caution">
    <text evidence="2">The sequence shown here is derived from an EMBL/GenBank/DDBJ whole genome shotgun (WGS) entry which is preliminary data.</text>
</comment>
<sequence>MPSQEGYLIPLGSFVHPGTDYSYCLKTNSFASSVPLSPFCILGVLAVLLIVLDEWPPVRYTPTVGLVDRPIRQPL</sequence>
<gene>
    <name evidence="2" type="ORF">N7509_008716</name>
</gene>
<evidence type="ECO:0000256" key="1">
    <source>
        <dbReference type="SAM" id="Phobius"/>
    </source>
</evidence>
<keyword evidence="1" id="KW-0812">Transmembrane</keyword>
<evidence type="ECO:0000313" key="2">
    <source>
        <dbReference type="EMBL" id="KAJ5386175.1"/>
    </source>
</evidence>
<dbReference type="GeneID" id="81372333"/>
<dbReference type="EMBL" id="JAPZBU010000009">
    <property type="protein sequence ID" value="KAJ5386175.1"/>
    <property type="molecule type" value="Genomic_DNA"/>
</dbReference>
<dbReference type="RefSeq" id="XP_056483973.1">
    <property type="nucleotide sequence ID" value="XM_056633353.1"/>
</dbReference>
<dbReference type="AlphaFoldDB" id="A0A9W9VN57"/>
<reference evidence="2" key="2">
    <citation type="journal article" date="2023" name="IMA Fungus">
        <title>Comparative genomic study of the Penicillium genus elucidates a diverse pangenome and 15 lateral gene transfer events.</title>
        <authorList>
            <person name="Petersen C."/>
            <person name="Sorensen T."/>
            <person name="Nielsen M.R."/>
            <person name="Sondergaard T.E."/>
            <person name="Sorensen J.L."/>
            <person name="Fitzpatrick D.A."/>
            <person name="Frisvad J.C."/>
            <person name="Nielsen K.L."/>
        </authorList>
    </citation>
    <scope>NUCLEOTIDE SEQUENCE</scope>
    <source>
        <strain evidence="2">IBT 29677</strain>
    </source>
</reference>
<reference evidence="2" key="1">
    <citation type="submission" date="2022-12" db="EMBL/GenBank/DDBJ databases">
        <authorList>
            <person name="Petersen C."/>
        </authorList>
    </citation>
    <scope>NUCLEOTIDE SEQUENCE</scope>
    <source>
        <strain evidence="2">IBT 29677</strain>
    </source>
</reference>
<protein>
    <submittedName>
        <fullName evidence="2">Uncharacterized protein</fullName>
    </submittedName>
</protein>
<evidence type="ECO:0000313" key="3">
    <source>
        <dbReference type="Proteomes" id="UP001147747"/>
    </source>
</evidence>
<proteinExistence type="predicted"/>
<keyword evidence="1" id="KW-1133">Transmembrane helix</keyword>
<keyword evidence="3" id="KW-1185">Reference proteome</keyword>